<proteinExistence type="inferred from homology"/>
<evidence type="ECO:0000313" key="7">
    <source>
        <dbReference type="EMBL" id="CAB4686413.1"/>
    </source>
</evidence>
<dbReference type="SUPFAM" id="SSF50475">
    <property type="entry name" value="FMN-binding split barrel"/>
    <property type="match status" value="1"/>
</dbReference>
<comment type="similarity">
    <text evidence="4">Belongs to the flavoredoxin family.</text>
</comment>
<feature type="domain" description="Flavin reductase like" evidence="6">
    <location>
        <begin position="21"/>
        <end position="176"/>
    </location>
</feature>
<dbReference type="AlphaFoldDB" id="A0A6J6NPY2"/>
<evidence type="ECO:0000259" key="6">
    <source>
        <dbReference type="SMART" id="SM00903"/>
    </source>
</evidence>
<dbReference type="GO" id="GO:0010181">
    <property type="term" value="F:FMN binding"/>
    <property type="evidence" value="ECO:0007669"/>
    <property type="project" value="InterPro"/>
</dbReference>
<feature type="region of interest" description="Disordered" evidence="5">
    <location>
        <begin position="195"/>
        <end position="217"/>
    </location>
</feature>
<dbReference type="PANTHER" id="PTHR33798">
    <property type="entry name" value="FLAVOPROTEIN OXYGENASE"/>
    <property type="match status" value="1"/>
</dbReference>
<evidence type="ECO:0000256" key="2">
    <source>
        <dbReference type="ARBA" id="ARBA00022630"/>
    </source>
</evidence>
<sequence>MIVRPEATPAAALGPLINTLVGPRPIAWVSTVASDGTPNLAPFSYFNVAAISPTPILMVSQSLRGGSEKDTLTNVRATGELTICVVTEEVADVANATSGDWPAGIDEWDVVGVTPVPSEHVRPPRVGESPAAFECQLLEIVELGTPEQPSNSLILARVVAIHVDDALVGADGRVDASRVHLVGRMGGEDWVRTRDRFPMGRPGGADPDDVRARFNTR</sequence>
<organism evidence="7">
    <name type="scientific">freshwater metagenome</name>
    <dbReference type="NCBI Taxonomy" id="449393"/>
    <lineage>
        <taxon>unclassified sequences</taxon>
        <taxon>metagenomes</taxon>
        <taxon>ecological metagenomes</taxon>
    </lineage>
</organism>
<dbReference type="InterPro" id="IPR012349">
    <property type="entry name" value="Split_barrel_FMN-bd"/>
</dbReference>
<comment type="cofactor">
    <cofactor evidence="1">
        <name>FMN</name>
        <dbReference type="ChEBI" id="CHEBI:58210"/>
    </cofactor>
</comment>
<dbReference type="Gene3D" id="2.30.110.10">
    <property type="entry name" value="Electron Transport, Fmn-binding Protein, Chain A"/>
    <property type="match status" value="1"/>
</dbReference>
<dbReference type="InterPro" id="IPR002563">
    <property type="entry name" value="Flavin_Rdtase-like_dom"/>
</dbReference>
<keyword evidence="3" id="KW-0288">FMN</keyword>
<gene>
    <name evidence="7" type="ORF">UFOPK2399_00373</name>
</gene>
<dbReference type="EMBL" id="CAEZXP010000001">
    <property type="protein sequence ID" value="CAB4686413.1"/>
    <property type="molecule type" value="Genomic_DNA"/>
</dbReference>
<evidence type="ECO:0000256" key="1">
    <source>
        <dbReference type="ARBA" id="ARBA00001917"/>
    </source>
</evidence>
<dbReference type="Pfam" id="PF01613">
    <property type="entry name" value="Flavin_Reduct"/>
    <property type="match status" value="1"/>
</dbReference>
<feature type="compositionally biased region" description="Basic and acidic residues" evidence="5">
    <location>
        <begin position="208"/>
        <end position="217"/>
    </location>
</feature>
<evidence type="ECO:0000256" key="3">
    <source>
        <dbReference type="ARBA" id="ARBA00022643"/>
    </source>
</evidence>
<dbReference type="SMART" id="SM00903">
    <property type="entry name" value="Flavin_Reduct"/>
    <property type="match status" value="1"/>
</dbReference>
<dbReference type="PANTHER" id="PTHR33798:SF5">
    <property type="entry name" value="FLAVIN REDUCTASE LIKE DOMAIN-CONTAINING PROTEIN"/>
    <property type="match status" value="1"/>
</dbReference>
<evidence type="ECO:0000256" key="4">
    <source>
        <dbReference type="ARBA" id="ARBA00038054"/>
    </source>
</evidence>
<keyword evidence="2" id="KW-0285">Flavoprotein</keyword>
<reference evidence="7" key="1">
    <citation type="submission" date="2020-05" db="EMBL/GenBank/DDBJ databases">
        <authorList>
            <person name="Chiriac C."/>
            <person name="Salcher M."/>
            <person name="Ghai R."/>
            <person name="Kavagutti S V."/>
        </authorList>
    </citation>
    <scope>NUCLEOTIDE SEQUENCE</scope>
</reference>
<evidence type="ECO:0000256" key="5">
    <source>
        <dbReference type="SAM" id="MobiDB-lite"/>
    </source>
</evidence>
<protein>
    <submittedName>
        <fullName evidence="7">Unannotated protein</fullName>
    </submittedName>
</protein>
<accession>A0A6J6NPY2</accession>
<name>A0A6J6NPY2_9ZZZZ</name>